<organism evidence="9 10">
    <name type="scientific">Bombella dulcis</name>
    <dbReference type="NCBI Taxonomy" id="2967339"/>
    <lineage>
        <taxon>Bacteria</taxon>
        <taxon>Pseudomonadati</taxon>
        <taxon>Pseudomonadota</taxon>
        <taxon>Alphaproteobacteria</taxon>
        <taxon>Acetobacterales</taxon>
        <taxon>Acetobacteraceae</taxon>
        <taxon>Bombella</taxon>
    </lineage>
</organism>
<evidence type="ECO:0000256" key="4">
    <source>
        <dbReference type="ARBA" id="ARBA00022801"/>
    </source>
</evidence>
<gene>
    <name evidence="9" type="ORF">NQF87_03185</name>
</gene>
<dbReference type="EC" id="3.5.1.19" evidence="6"/>
<dbReference type="InterPro" id="IPR000868">
    <property type="entry name" value="Isochorismatase-like_dom"/>
</dbReference>
<comment type="caution">
    <text evidence="9">The sequence shown here is derived from an EMBL/GenBank/DDBJ whole genome shotgun (WGS) entry which is preliminary data.</text>
</comment>
<evidence type="ECO:0000256" key="3">
    <source>
        <dbReference type="ARBA" id="ARBA00022723"/>
    </source>
</evidence>
<comment type="pathway">
    <text evidence="5">Cofactor biosynthesis; nicotinate biosynthesis; nicotinate from nicotinamide: step 1/1.</text>
</comment>
<dbReference type="InterPro" id="IPR036380">
    <property type="entry name" value="Isochorismatase-like_sf"/>
</dbReference>
<dbReference type="EMBL" id="JANIDV010000001">
    <property type="protein sequence ID" value="MCX5615983.1"/>
    <property type="molecule type" value="Genomic_DNA"/>
</dbReference>
<dbReference type="InterPro" id="IPR052347">
    <property type="entry name" value="Isochorismatase_Nicotinamidase"/>
</dbReference>
<protein>
    <recommendedName>
        <fullName evidence="6">nicotinamidase</fullName>
        <ecNumber evidence="6">3.5.1.19</ecNumber>
    </recommendedName>
    <alternativeName>
        <fullName evidence="7">Nicotinamide deamidase</fullName>
    </alternativeName>
</protein>
<name>A0ABT3WAZ9_9PROT</name>
<comment type="similarity">
    <text evidence="1">Belongs to the isochorismatase family.</text>
</comment>
<evidence type="ECO:0000256" key="6">
    <source>
        <dbReference type="ARBA" id="ARBA00039017"/>
    </source>
</evidence>
<evidence type="ECO:0000256" key="2">
    <source>
        <dbReference type="ARBA" id="ARBA00022642"/>
    </source>
</evidence>
<evidence type="ECO:0000256" key="7">
    <source>
        <dbReference type="ARBA" id="ARBA00043224"/>
    </source>
</evidence>
<proteinExistence type="inferred from homology"/>
<dbReference type="Pfam" id="PF00857">
    <property type="entry name" value="Isochorismatase"/>
    <property type="match status" value="1"/>
</dbReference>
<dbReference type="RefSeq" id="WP_266126956.1">
    <property type="nucleotide sequence ID" value="NZ_JANIDV010000001.1"/>
</dbReference>
<keyword evidence="10" id="KW-1185">Reference proteome</keyword>
<dbReference type="PANTHER" id="PTHR11080">
    <property type="entry name" value="PYRAZINAMIDASE/NICOTINAMIDASE"/>
    <property type="match status" value="1"/>
</dbReference>
<sequence>MTTIQFQTRDITWQDALLIIDMQNDFMPGGALPMSGGPDLLPVINQLNRLEFRAIVASQDWHPAGHCSFEEQGGPWPVHCLADSRGAALVGGLDQSHITHIIRKGMALDADSNSAFYDDAETATGLTALLKGLGVKRVFLCGVALDVCVMATARHAIQDGFETFIIQNATVGIRPVSTDQIEQETGITLCTFRQ</sequence>
<evidence type="ECO:0000313" key="10">
    <source>
        <dbReference type="Proteomes" id="UP001165633"/>
    </source>
</evidence>
<evidence type="ECO:0000313" key="9">
    <source>
        <dbReference type="EMBL" id="MCX5615983.1"/>
    </source>
</evidence>
<evidence type="ECO:0000259" key="8">
    <source>
        <dbReference type="Pfam" id="PF00857"/>
    </source>
</evidence>
<accession>A0ABT3WAZ9</accession>
<evidence type="ECO:0000256" key="5">
    <source>
        <dbReference type="ARBA" id="ARBA00037900"/>
    </source>
</evidence>
<keyword evidence="4" id="KW-0378">Hydrolase</keyword>
<evidence type="ECO:0000256" key="1">
    <source>
        <dbReference type="ARBA" id="ARBA00006336"/>
    </source>
</evidence>
<dbReference type="PANTHER" id="PTHR11080:SF2">
    <property type="entry name" value="LD05707P"/>
    <property type="match status" value="1"/>
</dbReference>
<keyword evidence="2" id="KW-0662">Pyridine nucleotide biosynthesis</keyword>
<keyword evidence="3" id="KW-0479">Metal-binding</keyword>
<dbReference type="SUPFAM" id="SSF52499">
    <property type="entry name" value="Isochorismatase-like hydrolases"/>
    <property type="match status" value="1"/>
</dbReference>
<dbReference type="Gene3D" id="3.40.50.850">
    <property type="entry name" value="Isochorismatase-like"/>
    <property type="match status" value="1"/>
</dbReference>
<dbReference type="Proteomes" id="UP001165633">
    <property type="component" value="Unassembled WGS sequence"/>
</dbReference>
<feature type="domain" description="Isochorismatase-like" evidence="8">
    <location>
        <begin position="16"/>
        <end position="175"/>
    </location>
</feature>
<reference evidence="9" key="1">
    <citation type="submission" date="2022-07" db="EMBL/GenBank/DDBJ databases">
        <title>Bombella genomes.</title>
        <authorList>
            <person name="Harer L."/>
            <person name="Styblova S."/>
            <person name="Ehrmann M."/>
        </authorList>
    </citation>
    <scope>NUCLEOTIDE SEQUENCE</scope>
    <source>
        <strain evidence="9">TMW 2.2559</strain>
    </source>
</reference>